<comment type="caution">
    <text evidence="1">The sequence shown here is derived from an EMBL/GenBank/DDBJ whole genome shotgun (WGS) entry which is preliminary data.</text>
</comment>
<proteinExistence type="predicted"/>
<evidence type="ECO:0000313" key="1">
    <source>
        <dbReference type="EMBL" id="KAL2501800.1"/>
    </source>
</evidence>
<evidence type="ECO:0000313" key="2">
    <source>
        <dbReference type="Proteomes" id="UP001604277"/>
    </source>
</evidence>
<dbReference type="AlphaFoldDB" id="A0ABD1SM47"/>
<keyword evidence="2" id="KW-1185">Reference proteome</keyword>
<accession>A0ABD1SM47</accession>
<organism evidence="1 2">
    <name type="scientific">Forsythia ovata</name>
    <dbReference type="NCBI Taxonomy" id="205694"/>
    <lineage>
        <taxon>Eukaryota</taxon>
        <taxon>Viridiplantae</taxon>
        <taxon>Streptophyta</taxon>
        <taxon>Embryophyta</taxon>
        <taxon>Tracheophyta</taxon>
        <taxon>Spermatophyta</taxon>
        <taxon>Magnoliopsida</taxon>
        <taxon>eudicotyledons</taxon>
        <taxon>Gunneridae</taxon>
        <taxon>Pentapetalae</taxon>
        <taxon>asterids</taxon>
        <taxon>lamiids</taxon>
        <taxon>Lamiales</taxon>
        <taxon>Oleaceae</taxon>
        <taxon>Forsythieae</taxon>
        <taxon>Forsythia</taxon>
    </lineage>
</organism>
<protein>
    <submittedName>
        <fullName evidence="1">Uncharacterized protein</fullName>
    </submittedName>
</protein>
<reference evidence="2" key="1">
    <citation type="submission" date="2024-07" db="EMBL/GenBank/DDBJ databases">
        <title>Two chromosome-level genome assemblies of Korean endemic species Abeliophyllum distichum and Forsythia ovata (Oleaceae).</title>
        <authorList>
            <person name="Jang H."/>
        </authorList>
    </citation>
    <scope>NUCLEOTIDE SEQUENCE [LARGE SCALE GENOMIC DNA]</scope>
</reference>
<gene>
    <name evidence="1" type="ORF">Fot_35648</name>
</gene>
<dbReference type="Proteomes" id="UP001604277">
    <property type="component" value="Unassembled WGS sequence"/>
</dbReference>
<name>A0ABD1SM47_9LAMI</name>
<dbReference type="EMBL" id="JBFOLJ010000010">
    <property type="protein sequence ID" value="KAL2501800.1"/>
    <property type="molecule type" value="Genomic_DNA"/>
</dbReference>
<sequence>MSGDDSTNKDSSDNDFLSMDDFDATVEDILDADIDAFMGELREKLFKKSNVVESDVQIVSLSNVGLSKTKIVEVDLDTTNAQIIPTRGFSRNSRFSIYAFKE</sequence>